<keyword evidence="2" id="KW-1185">Reference proteome</keyword>
<protein>
    <submittedName>
        <fullName evidence="1">Uncharacterized protein</fullName>
    </submittedName>
</protein>
<dbReference type="Proteomes" id="UP000275408">
    <property type="component" value="Unassembled WGS sequence"/>
</dbReference>
<dbReference type="EMBL" id="RCHS01001694">
    <property type="protein sequence ID" value="RMX52156.1"/>
    <property type="molecule type" value="Genomic_DNA"/>
</dbReference>
<evidence type="ECO:0000313" key="2">
    <source>
        <dbReference type="Proteomes" id="UP000275408"/>
    </source>
</evidence>
<dbReference type="AlphaFoldDB" id="A0A3M6UEZ0"/>
<proteinExistence type="predicted"/>
<organism evidence="1 2">
    <name type="scientific">Pocillopora damicornis</name>
    <name type="common">Cauliflower coral</name>
    <name type="synonym">Millepora damicornis</name>
    <dbReference type="NCBI Taxonomy" id="46731"/>
    <lineage>
        <taxon>Eukaryota</taxon>
        <taxon>Metazoa</taxon>
        <taxon>Cnidaria</taxon>
        <taxon>Anthozoa</taxon>
        <taxon>Hexacorallia</taxon>
        <taxon>Scleractinia</taxon>
        <taxon>Astrocoeniina</taxon>
        <taxon>Pocilloporidae</taxon>
        <taxon>Pocillopora</taxon>
    </lineage>
</organism>
<reference evidence="1 2" key="1">
    <citation type="journal article" date="2018" name="Sci. Rep.">
        <title>Comparative analysis of the Pocillopora damicornis genome highlights role of immune system in coral evolution.</title>
        <authorList>
            <person name="Cunning R."/>
            <person name="Bay R.A."/>
            <person name="Gillette P."/>
            <person name="Baker A.C."/>
            <person name="Traylor-Knowles N."/>
        </authorList>
    </citation>
    <scope>NUCLEOTIDE SEQUENCE [LARGE SCALE GENOMIC DNA]</scope>
    <source>
        <strain evidence="1">RSMAS</strain>
        <tissue evidence="1">Whole animal</tissue>
    </source>
</reference>
<name>A0A3M6UEZ0_POCDA</name>
<dbReference type="OrthoDB" id="425923at2759"/>
<comment type="caution">
    <text evidence="1">The sequence shown here is derived from an EMBL/GenBank/DDBJ whole genome shotgun (WGS) entry which is preliminary data.</text>
</comment>
<gene>
    <name evidence="1" type="ORF">pdam_00024831</name>
</gene>
<sequence>MNVPAYTSPTLCLGRTFDLETSRACADVFPSSSDLPIKPMNFNKFSFKYQVVKSSKDVNDLLDVSGELSLKIKANLLKVEGAGQYINESKLEEGTTSLLAVMKCTTRKWTSQLIHHPLCALIPTSFPSNTKSVTYGVEMVASLKFKSSSKSTKEQIKGSAEGQLKIGAVNAGLKASLDKLSAECNDVSDIAIKYYATDSPDKLPTTVEDLVLLIEKFPSRLKNLNDGKGIPISFELVPIKSIFPTAKVYLQQQASAYEIENLDSCFNDLQTTKGLVSNLMRRNQRLVVLLFLTFKVLRNPSR</sequence>
<evidence type="ECO:0000313" key="1">
    <source>
        <dbReference type="EMBL" id="RMX52156.1"/>
    </source>
</evidence>
<accession>A0A3M6UEZ0</accession>
<feature type="non-terminal residue" evidence="1">
    <location>
        <position position="302"/>
    </location>
</feature>